<reference evidence="20" key="1">
    <citation type="submission" date="2015-02" db="EMBL/GenBank/DDBJ databases">
        <title>Genome sequencing for Strongylocentrotus purpuratus.</title>
        <authorList>
            <person name="Murali S."/>
            <person name="Liu Y."/>
            <person name="Vee V."/>
            <person name="English A."/>
            <person name="Wang M."/>
            <person name="Skinner E."/>
            <person name="Han Y."/>
            <person name="Muzny D.M."/>
            <person name="Worley K.C."/>
            <person name="Gibbs R.A."/>
        </authorList>
    </citation>
    <scope>NUCLEOTIDE SEQUENCE</scope>
</reference>
<dbReference type="FunFam" id="3.10.20.90:FF:000108">
    <property type="entry name" value="Elongin-B"/>
    <property type="match status" value="1"/>
</dbReference>
<protein>
    <recommendedName>
        <fullName evidence="11">Elongin-B</fullName>
    </recommendedName>
    <alternativeName>
        <fullName evidence="14">Elongin 18 kDa subunit</fullName>
    </alternativeName>
    <alternativeName>
        <fullName evidence="12">RNA polymerase II transcription factor SIII subunit B</fullName>
    </alternativeName>
    <alternativeName>
        <fullName evidence="15">SIII p18</fullName>
    </alternativeName>
    <alternativeName>
        <fullName evidence="13">Transcription elongation factor B polypeptide 2</fullName>
    </alternativeName>
</protein>
<dbReference type="Gene3D" id="3.10.20.90">
    <property type="entry name" value="Phosphatidylinositol 3-kinase Catalytic Subunit, Chain A, domain 1"/>
    <property type="match status" value="1"/>
</dbReference>
<comment type="similarity">
    <text evidence="10">Belongs to the Elongin B family.</text>
</comment>
<dbReference type="AlphaFoldDB" id="A0A7M7FZT9"/>
<feature type="compositionally biased region" description="Polar residues" evidence="17">
    <location>
        <begin position="108"/>
        <end position="120"/>
    </location>
</feature>
<dbReference type="PANTHER" id="PTHR13248">
    <property type="entry name" value="TRANSCRIPTION ELONGATION FACTOR B POLYPEPTIDE 2"/>
    <property type="match status" value="1"/>
</dbReference>
<dbReference type="GO" id="GO:0070449">
    <property type="term" value="C:elongin complex"/>
    <property type="evidence" value="ECO:0000318"/>
    <property type="project" value="GO_Central"/>
</dbReference>
<keyword evidence="8" id="KW-0539">Nucleus</keyword>
<dbReference type="PROSITE" id="PS50053">
    <property type="entry name" value="UBIQUITIN_2"/>
    <property type="match status" value="1"/>
</dbReference>
<comment type="function">
    <text evidence="9">SIII, also known as elongin, is a general transcription elongation factor that increases the RNA polymerase II transcription elongation past template-encoded arresting sites. Subunit A is transcriptionally active and its transcription activity is strongly enhanced by binding to the dimeric complex of the SIII regulatory subunits B and C (elongin BC complex). In embryonic stem cells, the elongin BC complex is recruited by EPOP to Polycomb group (PcG) target genes in order generate genomic region that display both active and repressive chromatin properties, an important feature of pluripotent stem cells.</text>
</comment>
<evidence type="ECO:0000256" key="10">
    <source>
        <dbReference type="ARBA" id="ARBA00060803"/>
    </source>
</evidence>
<evidence type="ECO:0000256" key="5">
    <source>
        <dbReference type="ARBA" id="ARBA00022990"/>
    </source>
</evidence>
<comment type="pathway">
    <text evidence="2">Protein modification; protein ubiquitination.</text>
</comment>
<evidence type="ECO:0000256" key="17">
    <source>
        <dbReference type="SAM" id="MobiDB-lite"/>
    </source>
</evidence>
<evidence type="ECO:0000256" key="16">
    <source>
        <dbReference type="ARBA" id="ARBA00093515"/>
    </source>
</evidence>
<evidence type="ECO:0000313" key="19">
    <source>
        <dbReference type="EnsemblMetazoa" id="XP_001177216"/>
    </source>
</evidence>
<dbReference type="GO" id="GO:0030891">
    <property type="term" value="C:VCB complex"/>
    <property type="evidence" value="ECO:0000318"/>
    <property type="project" value="GO_Central"/>
</dbReference>
<feature type="domain" description="Ubiquitin-like" evidence="18">
    <location>
        <begin position="1"/>
        <end position="66"/>
    </location>
</feature>
<keyword evidence="7" id="KW-0804">Transcription</keyword>
<comment type="subcellular location">
    <subcellularLocation>
        <location evidence="1">Nucleus</location>
    </subcellularLocation>
</comment>
<evidence type="ECO:0000256" key="9">
    <source>
        <dbReference type="ARBA" id="ARBA00054216"/>
    </source>
</evidence>
<reference evidence="19" key="2">
    <citation type="submission" date="2021-01" db="UniProtKB">
        <authorList>
            <consortium name="EnsemblMetazoa"/>
        </authorList>
    </citation>
    <scope>IDENTIFICATION</scope>
</reference>
<dbReference type="SMART" id="SM00213">
    <property type="entry name" value="UBQ"/>
    <property type="match status" value="1"/>
</dbReference>
<keyword evidence="20" id="KW-1185">Reference proteome</keyword>
<evidence type="ECO:0000256" key="11">
    <source>
        <dbReference type="ARBA" id="ARBA00074516"/>
    </source>
</evidence>
<dbReference type="PANTHER" id="PTHR13248:SF4">
    <property type="entry name" value="ELONGIN B"/>
    <property type="match status" value="1"/>
</dbReference>
<evidence type="ECO:0000256" key="7">
    <source>
        <dbReference type="ARBA" id="ARBA00023163"/>
    </source>
</evidence>
<evidence type="ECO:0000256" key="1">
    <source>
        <dbReference type="ARBA" id="ARBA00004123"/>
    </source>
</evidence>
<evidence type="ECO:0000259" key="18">
    <source>
        <dbReference type="PROSITE" id="PS50053"/>
    </source>
</evidence>
<proteinExistence type="inferred from homology"/>
<evidence type="ECO:0000256" key="2">
    <source>
        <dbReference type="ARBA" id="ARBA00004906"/>
    </source>
</evidence>
<feature type="region of interest" description="Disordered" evidence="17">
    <location>
        <begin position="93"/>
        <end position="120"/>
    </location>
</feature>
<dbReference type="CTD" id="6923"/>
<dbReference type="Pfam" id="PF00240">
    <property type="entry name" value="ubiquitin"/>
    <property type="match status" value="1"/>
</dbReference>
<comment type="subunit">
    <text evidence="16">Heterotrimer of an A (ELOA, ELOA2 or ELOA3P), ELOB and ELOC subunit. The elongin BC complex interacts with EPOP; leading to recruit the elongin BC complex to Polycomb group (PcG) target genes, thereby restricting excessive activity of the PRC2/EED-EZH2 complex. Component of multiple cullin-RING E3 ubiquitin-protein ligase complexes composed of Elongin BC (ELOB and ELOC), a cullin (either CUL2 or CUL5), a catalytic subunit (either RBX1 or RNF7/RBX2), as well as a substrate adapter protein that can be either ASB2, ASB9, ASB11, KLHDC2, KLHDC3, KLHDC10, APPBP2, FEM1A, FEM1B, FEM1C, LRR1, PCMTD1, SOCS1, SOCS2, SOCS5, SPSB1, SPSB3, ELOA, VHL, WSB1 or RAB40C. As part of the Elongin BC E3 ubiquitin ligase complex; interacts with NRBP1. May also interact with DCUN1D1, DCUN1D2, DCUN1D3 and DCUN1D5. May form oligomers as a KLHDC2/KLHDC3-ELOB-ELOC complex; this interaction is autoinhibitory for the E3 ligase complex as the substrate-binding site of KLHDC2/KLHDC3 is blocked in the oligomer.</text>
</comment>
<keyword evidence="5" id="KW-0007">Acetylation</keyword>
<dbReference type="InParanoid" id="A0A7M7FZT9"/>
<dbReference type="CDD" id="cd01788">
    <property type="entry name" value="Ubl_ElonginB"/>
    <property type="match status" value="1"/>
</dbReference>
<dbReference type="InterPro" id="IPR000626">
    <property type="entry name" value="Ubiquitin-like_dom"/>
</dbReference>
<evidence type="ECO:0000256" key="13">
    <source>
        <dbReference type="ARBA" id="ARBA00080438"/>
    </source>
</evidence>
<evidence type="ECO:0000256" key="3">
    <source>
        <dbReference type="ARBA" id="ARBA00022553"/>
    </source>
</evidence>
<dbReference type="KEGG" id="spu:753537"/>
<evidence type="ECO:0000256" key="15">
    <source>
        <dbReference type="ARBA" id="ARBA00083653"/>
    </source>
</evidence>
<dbReference type="InterPro" id="IPR039049">
    <property type="entry name" value="ELOB"/>
</dbReference>
<name>A0A7M7FZT9_STRPU</name>
<dbReference type="GO" id="GO:0006368">
    <property type="term" value="P:transcription elongation by RNA polymerase II"/>
    <property type="evidence" value="ECO:0007669"/>
    <property type="project" value="InterPro"/>
</dbReference>
<keyword evidence="6" id="KW-0805">Transcription regulation</keyword>
<evidence type="ECO:0000256" key="8">
    <source>
        <dbReference type="ARBA" id="ARBA00023242"/>
    </source>
</evidence>
<dbReference type="Proteomes" id="UP000007110">
    <property type="component" value="Unassembled WGS sequence"/>
</dbReference>
<evidence type="ECO:0000313" key="20">
    <source>
        <dbReference type="Proteomes" id="UP000007110"/>
    </source>
</evidence>
<evidence type="ECO:0000256" key="4">
    <source>
        <dbReference type="ARBA" id="ARBA00022786"/>
    </source>
</evidence>
<keyword evidence="3" id="KW-0597">Phosphoprotein</keyword>
<dbReference type="RefSeq" id="XP_001177216.1">
    <property type="nucleotide sequence ID" value="XM_001177216.4"/>
</dbReference>
<evidence type="ECO:0000256" key="6">
    <source>
        <dbReference type="ARBA" id="ARBA00023015"/>
    </source>
</evidence>
<evidence type="ECO:0000256" key="14">
    <source>
        <dbReference type="ARBA" id="ARBA00081013"/>
    </source>
</evidence>
<dbReference type="EnsemblMetazoa" id="XM_001177216">
    <property type="protein sequence ID" value="XP_001177216"/>
    <property type="gene ID" value="LOC753537"/>
</dbReference>
<dbReference type="GeneID" id="753537"/>
<dbReference type="OMA" id="GQEQMDQ"/>
<accession>A0A7M7FZT9</accession>
<dbReference type="InterPro" id="IPR029071">
    <property type="entry name" value="Ubiquitin-like_domsf"/>
</dbReference>
<keyword evidence="4" id="KW-0833">Ubl conjugation pathway</keyword>
<sequence>MDVFLMIKRQKTTIFTDAKETNTVFELKRIIEGITKRGPEDQQLYKDGDTLDDTKTLGDCGLTSNTAKAQAPAMLGLAFRECEGADFEQLNITPYSNPPELPDVMKPTDSTTNTVDQPVQ</sequence>
<organism evidence="19 20">
    <name type="scientific">Strongylocentrotus purpuratus</name>
    <name type="common">Purple sea urchin</name>
    <dbReference type="NCBI Taxonomy" id="7668"/>
    <lineage>
        <taxon>Eukaryota</taxon>
        <taxon>Metazoa</taxon>
        <taxon>Echinodermata</taxon>
        <taxon>Eleutherozoa</taxon>
        <taxon>Echinozoa</taxon>
        <taxon>Echinoidea</taxon>
        <taxon>Euechinoidea</taxon>
        <taxon>Echinacea</taxon>
        <taxon>Camarodonta</taxon>
        <taxon>Echinidea</taxon>
        <taxon>Strongylocentrotidae</taxon>
        <taxon>Strongylocentrotus</taxon>
    </lineage>
</organism>
<dbReference type="SUPFAM" id="SSF54236">
    <property type="entry name" value="Ubiquitin-like"/>
    <property type="match status" value="1"/>
</dbReference>
<evidence type="ECO:0000256" key="12">
    <source>
        <dbReference type="ARBA" id="ARBA00076690"/>
    </source>
</evidence>
<dbReference type="OrthoDB" id="7537057at2759"/>